<feature type="transmembrane region" description="Helical" evidence="2">
    <location>
        <begin position="29"/>
        <end position="52"/>
    </location>
</feature>
<dbReference type="AlphaFoldDB" id="A0A0A0IHW2"/>
<feature type="region of interest" description="Disordered" evidence="1">
    <location>
        <begin position="71"/>
        <end position="90"/>
    </location>
</feature>
<evidence type="ECO:0000313" key="3">
    <source>
        <dbReference type="EMBL" id="KGM99821.1"/>
    </source>
</evidence>
<keyword evidence="2" id="KW-0472">Membrane</keyword>
<gene>
    <name evidence="3" type="ORF">Z955_05755</name>
</gene>
<evidence type="ECO:0000256" key="2">
    <source>
        <dbReference type="SAM" id="Phobius"/>
    </source>
</evidence>
<evidence type="ECO:0000256" key="1">
    <source>
        <dbReference type="SAM" id="MobiDB-lite"/>
    </source>
</evidence>
<keyword evidence="2" id="KW-0812">Transmembrane</keyword>
<comment type="caution">
    <text evidence="3">The sequence shown here is derived from an EMBL/GenBank/DDBJ whole genome shotgun (WGS) entry which is preliminary data.</text>
</comment>
<name>A0A0A0IHW2_CLOBO</name>
<feature type="compositionally biased region" description="Basic and acidic residues" evidence="1">
    <location>
        <begin position="75"/>
        <end position="90"/>
    </location>
</feature>
<reference evidence="3 4" key="1">
    <citation type="submission" date="2014-01" db="EMBL/GenBank/DDBJ databases">
        <title>Plasmidome dynamics in the species complex Clostridium novyi sensu lato converts strains of independent lineages into distinctly different pathogens.</title>
        <authorList>
            <person name="Skarin H."/>
            <person name="Segerman B."/>
        </authorList>
    </citation>
    <scope>NUCLEOTIDE SEQUENCE [LARGE SCALE GENOMIC DNA]</scope>
    <source>
        <strain evidence="3 4">DC5</strain>
    </source>
</reference>
<sequence>MVGGDQMPKPSIFSNRYDEQMKKRKRIKIIFVVIAVVVLVIIAIGILGSILFGDNSAEKAKAKVQVEQNKKVNKTKIDNPKKDENLKEKDNSNKEYALKLSNGEEVKLLYNVVNNEKQYIGVMPKETKYTISPSKQNIAIVENTTQKLILIDINGTSKEITKLQYVSSKGDAFNEKNVLKSNPNYVWCDEPKFLDDDNIIYVSQLPWFNKPNIKYLWKYNISTNVHDNNLPSMGEISGNKIEYGNITSEGLEVIIDGVKNNLTMKK</sequence>
<evidence type="ECO:0008006" key="5">
    <source>
        <dbReference type="Google" id="ProtNLM"/>
    </source>
</evidence>
<protein>
    <recommendedName>
        <fullName evidence="5">tRNA (Guanine-N1)-methyltransferase</fullName>
    </recommendedName>
</protein>
<organism evidence="3 4">
    <name type="scientific">Clostridium botulinum C/D str. DC5</name>
    <dbReference type="NCBI Taxonomy" id="1443128"/>
    <lineage>
        <taxon>Bacteria</taxon>
        <taxon>Bacillati</taxon>
        <taxon>Bacillota</taxon>
        <taxon>Clostridia</taxon>
        <taxon>Eubacteriales</taxon>
        <taxon>Clostridiaceae</taxon>
        <taxon>Clostridium</taxon>
    </lineage>
</organism>
<accession>A0A0A0IHW2</accession>
<evidence type="ECO:0000313" key="4">
    <source>
        <dbReference type="Proteomes" id="UP000030014"/>
    </source>
</evidence>
<dbReference type="EMBL" id="JDRY01000028">
    <property type="protein sequence ID" value="KGM99821.1"/>
    <property type="molecule type" value="Genomic_DNA"/>
</dbReference>
<keyword evidence="2" id="KW-1133">Transmembrane helix</keyword>
<proteinExistence type="predicted"/>
<dbReference type="Proteomes" id="UP000030014">
    <property type="component" value="Unassembled WGS sequence"/>
</dbReference>